<evidence type="ECO:0000313" key="2">
    <source>
        <dbReference type="WBParaSite" id="SVE_0049000.1"/>
    </source>
</evidence>
<organism evidence="1 2">
    <name type="scientific">Strongyloides venezuelensis</name>
    <name type="common">Threadworm</name>
    <dbReference type="NCBI Taxonomy" id="75913"/>
    <lineage>
        <taxon>Eukaryota</taxon>
        <taxon>Metazoa</taxon>
        <taxon>Ecdysozoa</taxon>
        <taxon>Nematoda</taxon>
        <taxon>Chromadorea</taxon>
        <taxon>Rhabditida</taxon>
        <taxon>Tylenchina</taxon>
        <taxon>Panagrolaimomorpha</taxon>
        <taxon>Strongyloidoidea</taxon>
        <taxon>Strongyloididae</taxon>
        <taxon>Strongyloides</taxon>
    </lineage>
</organism>
<name>A0A0K0EVE0_STRVS</name>
<protein>
    <submittedName>
        <fullName evidence="2">Uncharacterized protein</fullName>
    </submittedName>
</protein>
<dbReference type="WBParaSite" id="SVE_0049000.1">
    <property type="protein sequence ID" value="SVE_0049000.1"/>
    <property type="gene ID" value="SVE_0049000"/>
</dbReference>
<reference evidence="1" key="1">
    <citation type="submission" date="2014-07" db="EMBL/GenBank/DDBJ databases">
        <authorList>
            <person name="Martin A.A"/>
            <person name="De Silva N."/>
        </authorList>
    </citation>
    <scope>NUCLEOTIDE SEQUENCE</scope>
</reference>
<reference evidence="2" key="2">
    <citation type="submission" date="2015-08" db="UniProtKB">
        <authorList>
            <consortium name="WormBaseParasite"/>
        </authorList>
    </citation>
    <scope>IDENTIFICATION</scope>
</reference>
<sequence length="393" mass="45288">MSNNSLENLSNNEDTFISSVISKQLIERKSSNKTGTFEKNVPEKVHEQSLKRIETFSYGNITSRIYTSDNGKLNDIHSPSETFLNERKKKSLDNISLHKNNTFLLPRVRKSLIITEISYAFEMTPDGPVSFKEPISCVEKLTYFGSNNQKRNSFSQIKVHSLPLLSSIIVDNQMSLEEDSFDISLLPKNTSIPPDGNDSSVYKDKEIPKNSHDRLQCLLKKSIQKSNNTNLFEEDKEIKKTKYYGSSMDLLAKEARYSSFKINDILRELDVKSNDVLNNSTINKKPYFSPFSTTVTNIIKDDTNFLLTTNLPYTINRNCSFNSSYFQISPSYNFILTSNYRKLNEKFIDIDRLIDIKPTAKTISQAIKRTANMVNYKYKDDDEYNNLKKVKYI</sequence>
<evidence type="ECO:0000313" key="1">
    <source>
        <dbReference type="Proteomes" id="UP000035680"/>
    </source>
</evidence>
<proteinExistence type="predicted"/>
<dbReference type="AlphaFoldDB" id="A0A0K0EVE0"/>
<dbReference type="Proteomes" id="UP000035680">
    <property type="component" value="Unassembled WGS sequence"/>
</dbReference>
<accession>A0A0K0EVE0</accession>
<keyword evidence="1" id="KW-1185">Reference proteome</keyword>